<accession>A0A7C8GX84</accession>
<organism evidence="4 5">
    <name type="scientific">Gracilibacillus oryzae</name>
    <dbReference type="NCBI Taxonomy" id="1672701"/>
    <lineage>
        <taxon>Bacteria</taxon>
        <taxon>Bacillati</taxon>
        <taxon>Bacillota</taxon>
        <taxon>Bacilli</taxon>
        <taxon>Bacillales</taxon>
        <taxon>Bacillaceae</taxon>
        <taxon>Gracilibacillus</taxon>
    </lineage>
</organism>
<dbReference type="Pfam" id="PF22007">
    <property type="entry name" value="DUF6930"/>
    <property type="match status" value="1"/>
</dbReference>
<dbReference type="InterPro" id="IPR012912">
    <property type="entry name" value="Plasmid_pRiA4b_Orf3-like"/>
</dbReference>
<name>A0A7C8GX84_9BACI</name>
<sequence length="528" mass="61637">MIERIFLRSFSMAFQMKIMLENENPPVWRRILIDESITFEQLHDVIQVLFDWDNVSWHIFQARDDSGEPLIIKPAIDELADMAGTDSDDIQLGSVFHQPNDKLHYIYDLEKEWRHEIVLERILSSSPHTYPVCIEAKGNAPEESGLLDELFAEIEELSEQELLEIINSELVEMQEYFHYDTNEPAMEQWVHLYNWVDKFKQLKPWRYLDDGQIIAIWAESIQDYVYCSVMGHAEIHYGITCYIGGQGLTSLLSTIDQQELDQLTILLNQRAVTLNLLNRNELEDEEYQLIKSIGRSYRGKNQWPAFHSLVPGYYLWKPDKDEVSLLLEIYPQLWNVLKRVAKGDLNIPQSIEEWYALYKDQEGKWIDSNVSVENQYQKATKSPECQLEVSELDLTRLKKQLPKIKQELEVAAVPFPEPVQEHPKARPFFPFLFLVVDVETQLVLYQEMIRMDESIATKQAMLTSAINQLKAIPNIIYMDDLLLAEELAPVAAKMQINLEIVDQLQNVNTVIEEILEMMDPRNEDNLPF</sequence>
<dbReference type="PANTHER" id="PTHR41878">
    <property type="entry name" value="LEXA REPRESSOR-RELATED"/>
    <property type="match status" value="1"/>
</dbReference>
<dbReference type="Gene3D" id="3.10.290.30">
    <property type="entry name" value="MM3350-like"/>
    <property type="match status" value="1"/>
</dbReference>
<dbReference type="Pfam" id="PF23988">
    <property type="entry name" value="DUF7309"/>
    <property type="match status" value="1"/>
</dbReference>
<dbReference type="InterPro" id="IPR054216">
    <property type="entry name" value="DUF6930"/>
</dbReference>
<dbReference type="InterPro" id="IPR055733">
    <property type="entry name" value="DUF7309"/>
</dbReference>
<dbReference type="AlphaFoldDB" id="A0A7C8GX84"/>
<dbReference type="Proteomes" id="UP000480246">
    <property type="component" value="Unassembled WGS sequence"/>
</dbReference>
<dbReference type="Pfam" id="PF07929">
    <property type="entry name" value="PRiA4_ORF3"/>
    <property type="match status" value="1"/>
</dbReference>
<evidence type="ECO:0000259" key="1">
    <source>
        <dbReference type="Pfam" id="PF07929"/>
    </source>
</evidence>
<dbReference type="InterPro" id="IPR024047">
    <property type="entry name" value="MM3350-like_sf"/>
</dbReference>
<dbReference type="SUPFAM" id="SSF159941">
    <property type="entry name" value="MM3350-like"/>
    <property type="match status" value="1"/>
</dbReference>
<gene>
    <name evidence="4" type="ORF">F9U64_00010</name>
</gene>
<dbReference type="PANTHER" id="PTHR41878:SF1">
    <property type="entry name" value="TNPR PROTEIN"/>
    <property type="match status" value="1"/>
</dbReference>
<evidence type="ECO:0000259" key="3">
    <source>
        <dbReference type="Pfam" id="PF23988"/>
    </source>
</evidence>
<evidence type="ECO:0000313" key="5">
    <source>
        <dbReference type="Proteomes" id="UP000480246"/>
    </source>
</evidence>
<keyword evidence="5" id="KW-1185">Reference proteome</keyword>
<feature type="domain" description="DUF6930" evidence="2">
    <location>
        <begin position="394"/>
        <end position="514"/>
    </location>
</feature>
<dbReference type="EMBL" id="WEID01000001">
    <property type="protein sequence ID" value="KAB8139454.1"/>
    <property type="molecule type" value="Genomic_DNA"/>
</dbReference>
<proteinExistence type="predicted"/>
<protein>
    <submittedName>
        <fullName evidence="4">Plasmid pRiA4b ORF-3 family protein</fullName>
    </submittedName>
</protein>
<evidence type="ECO:0000313" key="4">
    <source>
        <dbReference type="EMBL" id="KAB8139454.1"/>
    </source>
</evidence>
<dbReference type="OrthoDB" id="9801392at2"/>
<evidence type="ECO:0000259" key="2">
    <source>
        <dbReference type="Pfam" id="PF22007"/>
    </source>
</evidence>
<reference evidence="4 5" key="1">
    <citation type="submission" date="2019-10" db="EMBL/GenBank/DDBJ databases">
        <title>Gracilibacillus sp. nov. isolated from rice seeds.</title>
        <authorList>
            <person name="He S."/>
        </authorList>
    </citation>
    <scope>NUCLEOTIDE SEQUENCE [LARGE SCALE GENOMIC DNA]</scope>
    <source>
        <strain evidence="4 5">TD8</strain>
    </source>
</reference>
<feature type="domain" description="DUF7309" evidence="3">
    <location>
        <begin position="189"/>
        <end position="348"/>
    </location>
</feature>
<feature type="domain" description="Plasmid pRiA4b Orf3-like" evidence="1">
    <location>
        <begin position="13"/>
        <end position="145"/>
    </location>
</feature>
<comment type="caution">
    <text evidence="4">The sequence shown here is derived from an EMBL/GenBank/DDBJ whole genome shotgun (WGS) entry which is preliminary data.</text>
</comment>